<gene>
    <name evidence="1" type="ORF">UFOVP525_22</name>
</gene>
<proteinExistence type="predicted"/>
<dbReference type="EMBL" id="LR796507">
    <property type="protein sequence ID" value="CAB4148766.1"/>
    <property type="molecule type" value="Genomic_DNA"/>
</dbReference>
<reference evidence="1" key="1">
    <citation type="submission" date="2020-04" db="EMBL/GenBank/DDBJ databases">
        <authorList>
            <person name="Chiriac C."/>
            <person name="Salcher M."/>
            <person name="Ghai R."/>
            <person name="Kavagutti S V."/>
        </authorList>
    </citation>
    <scope>NUCLEOTIDE SEQUENCE</scope>
</reference>
<sequence length="285" mass="31389">MSDVYELNTSRKYLNNEGKPRAERQFVVVGADTEGDVVALFGSTLPGEYAHYPNDGALPYDMLAFDYSITKEPNAVSTWQVTMRYRAEIGANQAFNNPTSKELTPNQVGYRTARLSMSAEFKDQYRKFNSVKLMQDKATSFYETADIGGSSVDVSGHALSVLSYRQNITILITDSVLPDAQALAVQIGTRNASSFLNYAAGSVVFAGCNAETIPEVGRNSIEYSFVYDQNSHYIQYPVRNENGVVIYAETASGGIAKGSVLTVYNKQPFPYTSNFSNLSQYFSGL</sequence>
<name>A0A6J5MUK9_9CAUD</name>
<protein>
    <submittedName>
        <fullName evidence="1">Uncharacterized protein</fullName>
    </submittedName>
</protein>
<evidence type="ECO:0000313" key="1">
    <source>
        <dbReference type="EMBL" id="CAB4148766.1"/>
    </source>
</evidence>
<organism evidence="1">
    <name type="scientific">uncultured Caudovirales phage</name>
    <dbReference type="NCBI Taxonomy" id="2100421"/>
    <lineage>
        <taxon>Viruses</taxon>
        <taxon>Duplodnaviria</taxon>
        <taxon>Heunggongvirae</taxon>
        <taxon>Uroviricota</taxon>
        <taxon>Caudoviricetes</taxon>
        <taxon>Peduoviridae</taxon>
        <taxon>Maltschvirus</taxon>
        <taxon>Maltschvirus maltsch</taxon>
    </lineage>
</organism>
<accession>A0A6J5MUK9</accession>